<organism evidence="1 2">
    <name type="scientific">Pseudomonas violetae</name>
    <dbReference type="NCBI Taxonomy" id="2915813"/>
    <lineage>
        <taxon>Bacteria</taxon>
        <taxon>Pseudomonadati</taxon>
        <taxon>Pseudomonadota</taxon>
        <taxon>Gammaproteobacteria</taxon>
        <taxon>Pseudomonadales</taxon>
        <taxon>Pseudomonadaceae</taxon>
        <taxon>Pseudomonas</taxon>
    </lineage>
</organism>
<gene>
    <name evidence="1" type="ORF">L9059_05635</name>
</gene>
<keyword evidence="2" id="KW-1185">Reference proteome</keyword>
<evidence type="ECO:0000313" key="1">
    <source>
        <dbReference type="EMBL" id="MCK1789674.1"/>
    </source>
</evidence>
<dbReference type="EMBL" id="JAKNRW010000003">
    <property type="protein sequence ID" value="MCK1789674.1"/>
    <property type="molecule type" value="Genomic_DNA"/>
</dbReference>
<protein>
    <submittedName>
        <fullName evidence="1">HEPN domain-containing protein</fullName>
    </submittedName>
</protein>
<name>A0ABT0EVL2_9PSED</name>
<proteinExistence type="predicted"/>
<evidence type="ECO:0000313" key="2">
    <source>
        <dbReference type="Proteomes" id="UP001299876"/>
    </source>
</evidence>
<dbReference type="Proteomes" id="UP001299876">
    <property type="component" value="Unassembled WGS sequence"/>
</dbReference>
<comment type="caution">
    <text evidence="1">The sequence shown here is derived from an EMBL/GenBank/DDBJ whole genome shotgun (WGS) entry which is preliminary data.</text>
</comment>
<reference evidence="1 2" key="1">
    <citation type="submission" date="2022-02" db="EMBL/GenBank/DDBJ databases">
        <title>Comparative genomics of the first Antarctic Pseudomonas spp. capable of biotransforming 2,4,6-Trinitrotoluene.</title>
        <authorList>
            <person name="Cabrera M.A."/>
            <person name="Marquez S.L."/>
            <person name="Perez-Donoso J.M."/>
        </authorList>
    </citation>
    <scope>NUCLEOTIDE SEQUENCE [LARGE SCALE GENOMIC DNA]</scope>
    <source>
        <strain evidence="1 2">TNT19</strain>
    </source>
</reference>
<accession>A0ABT0EVL2</accession>
<sequence>MELEDGRMIQWMRENYNIPEEVEIDEDYPGFGGMAAMYEHEHEREEYEAHMKWYEEHPYLETYSIFTENLKSLKVMINQRSNPFDDKTIHRMAYAHAVTLFEAMVGDIIKTTLLSFPHLMNRFIGKLSEDKSLKFTVKEIAELGINGIVMNIINAQTFHNPLTVKNYVNLVTGEVLPDTHMAKIKKVIEIRHDFVHRNGKTVTGEYHSVDTALIIGSIEIIEKFANDVFETLSKAMSEE</sequence>